<dbReference type="Proteomes" id="UP000326907">
    <property type="component" value="Unassembled WGS sequence"/>
</dbReference>
<name>A0A5N5EK64_9ACTN</name>
<organism evidence="2 3">
    <name type="scientific">Streptomyces arboris</name>
    <dbReference type="NCBI Taxonomy" id="2600619"/>
    <lineage>
        <taxon>Bacteria</taxon>
        <taxon>Bacillati</taxon>
        <taxon>Actinomycetota</taxon>
        <taxon>Actinomycetes</taxon>
        <taxon>Kitasatosporales</taxon>
        <taxon>Streptomycetaceae</taxon>
        <taxon>Streptomyces</taxon>
    </lineage>
</organism>
<dbReference type="AlphaFoldDB" id="A0A5N5EK64"/>
<feature type="transmembrane region" description="Helical" evidence="1">
    <location>
        <begin position="81"/>
        <end position="107"/>
    </location>
</feature>
<evidence type="ECO:0000313" key="3">
    <source>
        <dbReference type="Proteomes" id="UP000326907"/>
    </source>
</evidence>
<protein>
    <submittedName>
        <fullName evidence="2">DUF4190 domain-containing protein</fullName>
    </submittedName>
</protein>
<comment type="caution">
    <text evidence="2">The sequence shown here is derived from an EMBL/GenBank/DDBJ whole genome shotgun (WGS) entry which is preliminary data.</text>
</comment>
<feature type="transmembrane region" description="Helical" evidence="1">
    <location>
        <begin position="36"/>
        <end position="69"/>
    </location>
</feature>
<evidence type="ECO:0000313" key="2">
    <source>
        <dbReference type="EMBL" id="KAB2591097.1"/>
    </source>
</evidence>
<keyword evidence="1" id="KW-0812">Transmembrane</keyword>
<dbReference type="RefSeq" id="WP_151511282.1">
    <property type="nucleotide sequence ID" value="NZ_JBMVCA010000013.1"/>
</dbReference>
<sequence>MSMPSYPQQPNADQAQYGAQYGAPEPARSNGFAVTALVLGLLACLFFWTVVGGLLLGLLALVFGILGALRARQGRAPRKGMAIAGAVLGALGLIGSAVVLIIGISVVNSGSFQDFEDCMQSANSSAEEDRCAEDFGESLFK</sequence>
<keyword evidence="1" id="KW-0472">Membrane</keyword>
<dbReference type="EMBL" id="VYUA01000015">
    <property type="protein sequence ID" value="KAB2591097.1"/>
    <property type="molecule type" value="Genomic_DNA"/>
</dbReference>
<gene>
    <name evidence="2" type="ORF">F5983_18215</name>
</gene>
<keyword evidence="3" id="KW-1185">Reference proteome</keyword>
<reference evidence="2 3" key="1">
    <citation type="submission" date="2019-09" db="EMBL/GenBank/DDBJ databases">
        <authorList>
            <person name="Liu P."/>
        </authorList>
    </citation>
    <scope>NUCLEOTIDE SEQUENCE [LARGE SCALE GENOMIC DNA]</scope>
    <source>
        <strain evidence="2 3">TRM68085</strain>
    </source>
</reference>
<keyword evidence="1" id="KW-1133">Transmembrane helix</keyword>
<evidence type="ECO:0000256" key="1">
    <source>
        <dbReference type="SAM" id="Phobius"/>
    </source>
</evidence>
<proteinExistence type="predicted"/>
<accession>A0A5N5EK64</accession>